<dbReference type="AlphaFoldDB" id="U4LIK8"/>
<accession>U4LIK8</accession>
<dbReference type="GO" id="GO:0046872">
    <property type="term" value="F:metal ion binding"/>
    <property type="evidence" value="ECO:0007669"/>
    <property type="project" value="InterPro"/>
</dbReference>
<feature type="domain" description="DDHD" evidence="2">
    <location>
        <begin position="623"/>
        <end position="913"/>
    </location>
</feature>
<evidence type="ECO:0000313" key="4">
    <source>
        <dbReference type="Proteomes" id="UP000018144"/>
    </source>
</evidence>
<feature type="region of interest" description="Disordered" evidence="1">
    <location>
        <begin position="1"/>
        <end position="65"/>
    </location>
</feature>
<dbReference type="Pfam" id="PF23463">
    <property type="entry name" value="WWE_2"/>
    <property type="match status" value="1"/>
</dbReference>
<feature type="region of interest" description="Disordered" evidence="1">
    <location>
        <begin position="326"/>
        <end position="346"/>
    </location>
</feature>
<protein>
    <submittedName>
        <fullName evidence="3">Similar to Probable phospholipase C20G8.02, mitochondrial acc. no. P87109</fullName>
    </submittedName>
</protein>
<dbReference type="eggNOG" id="KOG2308">
    <property type="taxonomic scope" value="Eukaryota"/>
</dbReference>
<dbReference type="Pfam" id="PF23465">
    <property type="entry name" value="DUF7131"/>
    <property type="match status" value="1"/>
</dbReference>
<dbReference type="STRING" id="1076935.U4LIK8"/>
<dbReference type="Pfam" id="PF02862">
    <property type="entry name" value="DDHD"/>
    <property type="match status" value="1"/>
</dbReference>
<keyword evidence="4" id="KW-1185">Reference proteome</keyword>
<dbReference type="PANTHER" id="PTHR23509">
    <property type="entry name" value="PA-PL1 PHOSPHOLIPASE FAMILY"/>
    <property type="match status" value="1"/>
</dbReference>
<feature type="compositionally biased region" description="Low complexity" evidence="1">
    <location>
        <begin position="1"/>
        <end position="33"/>
    </location>
</feature>
<dbReference type="InterPro" id="IPR055555">
    <property type="entry name" value="PA-PLA1_DUF7131"/>
</dbReference>
<gene>
    <name evidence="3" type="ORF">PCON_10658</name>
</gene>
<feature type="region of interest" description="Disordered" evidence="1">
    <location>
        <begin position="225"/>
        <end position="262"/>
    </location>
</feature>
<dbReference type="InterPro" id="IPR029058">
    <property type="entry name" value="AB_hydrolase_fold"/>
</dbReference>
<feature type="region of interest" description="Disordered" evidence="1">
    <location>
        <begin position="831"/>
        <end position="862"/>
    </location>
</feature>
<dbReference type="OMA" id="WTNFTTG"/>
<dbReference type="OrthoDB" id="431378at2759"/>
<dbReference type="SMART" id="SM01127">
    <property type="entry name" value="DDHD"/>
    <property type="match status" value="1"/>
</dbReference>
<dbReference type="Proteomes" id="UP000018144">
    <property type="component" value="Unassembled WGS sequence"/>
</dbReference>
<organism evidence="3 4">
    <name type="scientific">Pyronema omphalodes (strain CBS 100304)</name>
    <name type="common">Pyronema confluens</name>
    <dbReference type="NCBI Taxonomy" id="1076935"/>
    <lineage>
        <taxon>Eukaryota</taxon>
        <taxon>Fungi</taxon>
        <taxon>Dikarya</taxon>
        <taxon>Ascomycota</taxon>
        <taxon>Pezizomycotina</taxon>
        <taxon>Pezizomycetes</taxon>
        <taxon>Pezizales</taxon>
        <taxon>Pyronemataceae</taxon>
        <taxon>Pyronema</taxon>
    </lineage>
</organism>
<proteinExistence type="predicted"/>
<evidence type="ECO:0000259" key="2">
    <source>
        <dbReference type="PROSITE" id="PS51043"/>
    </source>
</evidence>
<feature type="region of interest" description="Disordered" evidence="1">
    <location>
        <begin position="82"/>
        <end position="104"/>
    </location>
</feature>
<dbReference type="PROSITE" id="PS51043">
    <property type="entry name" value="DDHD"/>
    <property type="match status" value="1"/>
</dbReference>
<feature type="region of interest" description="Disordered" evidence="1">
    <location>
        <begin position="791"/>
        <end position="812"/>
    </location>
</feature>
<evidence type="ECO:0000313" key="3">
    <source>
        <dbReference type="EMBL" id="CCX31357.1"/>
    </source>
</evidence>
<reference evidence="3 4" key="1">
    <citation type="journal article" date="2013" name="PLoS Genet.">
        <title>The genome and development-dependent transcriptomes of Pyronema confluens: a window into fungal evolution.</title>
        <authorList>
            <person name="Traeger S."/>
            <person name="Altegoer F."/>
            <person name="Freitag M."/>
            <person name="Gabaldon T."/>
            <person name="Kempken F."/>
            <person name="Kumar A."/>
            <person name="Marcet-Houben M."/>
            <person name="Poggeler S."/>
            <person name="Stajich J.E."/>
            <person name="Nowrousian M."/>
        </authorList>
    </citation>
    <scope>NUCLEOTIDE SEQUENCE [LARGE SCALE GENOMIC DNA]</scope>
    <source>
        <strain evidence="4">CBS 100304</strain>
        <tissue evidence="3">Vegetative mycelium</tissue>
    </source>
</reference>
<feature type="compositionally biased region" description="Low complexity" evidence="1">
    <location>
        <begin position="225"/>
        <end position="239"/>
    </location>
</feature>
<dbReference type="InterPro" id="IPR058055">
    <property type="entry name" value="PA-PLA1"/>
</dbReference>
<feature type="compositionally biased region" description="Polar residues" evidence="1">
    <location>
        <begin position="252"/>
        <end position="262"/>
    </location>
</feature>
<dbReference type="GO" id="GO:0005737">
    <property type="term" value="C:cytoplasm"/>
    <property type="evidence" value="ECO:0007669"/>
    <property type="project" value="TreeGrafter"/>
</dbReference>
<name>U4LIK8_PYROM</name>
<dbReference type="InterPro" id="IPR057826">
    <property type="entry name" value="WWE_C20G8.02"/>
</dbReference>
<dbReference type="SUPFAM" id="SSF53474">
    <property type="entry name" value="alpha/beta-Hydrolases"/>
    <property type="match status" value="1"/>
</dbReference>
<dbReference type="InterPro" id="IPR004177">
    <property type="entry name" value="DDHD_dom"/>
</dbReference>
<dbReference type="EMBL" id="HF935589">
    <property type="protein sequence ID" value="CCX31357.1"/>
    <property type="molecule type" value="Genomic_DNA"/>
</dbReference>
<feature type="compositionally biased region" description="Basic and acidic residues" evidence="1">
    <location>
        <begin position="850"/>
        <end position="862"/>
    </location>
</feature>
<dbReference type="PANTHER" id="PTHR23509:SF10">
    <property type="entry name" value="LD21067P"/>
    <property type="match status" value="1"/>
</dbReference>
<dbReference type="GO" id="GO:0004620">
    <property type="term" value="F:phospholipase activity"/>
    <property type="evidence" value="ECO:0007669"/>
    <property type="project" value="TreeGrafter"/>
</dbReference>
<evidence type="ECO:0000256" key="1">
    <source>
        <dbReference type="SAM" id="MobiDB-lite"/>
    </source>
</evidence>
<feature type="compositionally biased region" description="Polar residues" evidence="1">
    <location>
        <begin position="791"/>
        <end position="807"/>
    </location>
</feature>
<sequence length="943" mass="104687">MSTPATTASAPPASAANASTSSQPTPSRSTTPRPKNPNPTPQPTNDHHLSFRHRLSQREYPPDCPPLAVRWYYAVDVPKRKPFQSSSTVSSAPPPKPTKLPTKFVPFGLRDSRAIEGAFQKLSDEEEAAESQKYKRASAIDLYNGEATKPEEKEVRVPVNEDYLFDVDVKKRELMPMYWEGPVYDVRRGTWFYQEGSTIRPCDENLATQIEEGFLNLKPFRIGRTEPATAKSATPAPTDTSKKDTDTPRPTSSKGNTPAPTTQQQLTWRLFGAHIGSFVVFTDANTAWLFTDDLYGKLTAMTWHMITAGNHPGGVKIVRGFSEQKAPEKPAAVRPQTPPEKSEKLSINPFDNKFKRKSAPPPPRAPVVVEEEFVHRKSRDSGRVALERKMSTYGDTETEAQAKMMESEMKEDYNDDDEVDDPAREIEHLLLVTHGIGQKLSMKMESINFIHDVNVFRKSLKGVYGLSPDLQVLNGEDTDVKRKNCRIQCLPVCWRHLLDFPKQSLRQSRQGEQDLAAEEEEEEYPSLEDITVEGVPYVRNLMTDLALDVLLYQSGTYREHIIRTVLSESNRIYALFKKRNPSFKGKVSLVGHSLGSAIMFDILCRQPDENPLFPRKQNELPPLDFPVENFFCLGSPVGLFQMLKGKNIVARPPSSSSSTDIPMSPLDDSNSLFEGATGHGVAATAPAYSASGAMVYPFPISSPKCDQLFNIFHPADPIAYRLEPLVSKAMATLKPQPLPYTKRGLLSGQIVGGISGIGQSVTRSVSSMWSSFSSGIATSILNRSLGITDTPSSATSASVSRTNSGLQEGQHPPTLVDAEIETLYTGFQRRRKDMGDKTSAATATAEEQEEMGKEERKVKREDEKVRGLNKTGRIDFSIQEGTFDVSLITSIASHLSYWGDDDVNHFVVSQLLSRSRVMKKNRDAQGKFSVGEGWSIGEAMNRP</sequence>